<dbReference type="EMBL" id="CAJNOI010001442">
    <property type="protein sequence ID" value="CAF1413924.1"/>
    <property type="molecule type" value="Genomic_DNA"/>
</dbReference>
<name>A0A815M6Y0_9BILA</name>
<evidence type="ECO:0000313" key="1">
    <source>
        <dbReference type="EMBL" id="CAF1413924.1"/>
    </source>
</evidence>
<dbReference type="EMBL" id="CAJNOM010001767">
    <property type="protein sequence ID" value="CAF1618440.1"/>
    <property type="molecule type" value="Genomic_DNA"/>
</dbReference>
<keyword evidence="3" id="KW-1185">Reference proteome</keyword>
<dbReference type="AlphaFoldDB" id="A0A815M6Y0"/>
<evidence type="ECO:0000313" key="2">
    <source>
        <dbReference type="EMBL" id="CAF1618440.1"/>
    </source>
</evidence>
<comment type="caution">
    <text evidence="1">The sequence shown here is derived from an EMBL/GenBank/DDBJ whole genome shotgun (WGS) entry which is preliminary data.</text>
</comment>
<accession>A0A815M6Y0</accession>
<evidence type="ECO:0000313" key="3">
    <source>
        <dbReference type="Proteomes" id="UP000663832"/>
    </source>
</evidence>
<gene>
    <name evidence="1" type="ORF">BJG266_LOCUS38370</name>
    <name evidence="2" type="ORF">QVE165_LOCUS55241</name>
</gene>
<reference evidence="1" key="1">
    <citation type="submission" date="2021-02" db="EMBL/GenBank/DDBJ databases">
        <authorList>
            <person name="Nowell W R."/>
        </authorList>
    </citation>
    <scope>NUCLEOTIDE SEQUENCE</scope>
</reference>
<sequence length="95" mass="10782">IGKSRNTFGSEYDEPKVFRDLPIQSSYGAPLVEKSIILADEPKVEYGAKTEFVVPQQERLIEPVVSSYGAPRMHKQTFFQKPTIRSFDRLPSSGY</sequence>
<feature type="non-terminal residue" evidence="1">
    <location>
        <position position="1"/>
    </location>
</feature>
<dbReference type="Proteomes" id="UP000663832">
    <property type="component" value="Unassembled WGS sequence"/>
</dbReference>
<evidence type="ECO:0000313" key="4">
    <source>
        <dbReference type="Proteomes" id="UP000663877"/>
    </source>
</evidence>
<proteinExistence type="predicted"/>
<organism evidence="1 4">
    <name type="scientific">Adineta steineri</name>
    <dbReference type="NCBI Taxonomy" id="433720"/>
    <lineage>
        <taxon>Eukaryota</taxon>
        <taxon>Metazoa</taxon>
        <taxon>Spiralia</taxon>
        <taxon>Gnathifera</taxon>
        <taxon>Rotifera</taxon>
        <taxon>Eurotatoria</taxon>
        <taxon>Bdelloidea</taxon>
        <taxon>Adinetida</taxon>
        <taxon>Adinetidae</taxon>
        <taxon>Adineta</taxon>
    </lineage>
</organism>
<dbReference type="Proteomes" id="UP000663877">
    <property type="component" value="Unassembled WGS sequence"/>
</dbReference>
<protein>
    <submittedName>
        <fullName evidence="1">Uncharacterized protein</fullName>
    </submittedName>
</protein>